<organism evidence="2 3">
    <name type="scientific">Botrytis galanthina</name>
    <dbReference type="NCBI Taxonomy" id="278940"/>
    <lineage>
        <taxon>Eukaryota</taxon>
        <taxon>Fungi</taxon>
        <taxon>Dikarya</taxon>
        <taxon>Ascomycota</taxon>
        <taxon>Pezizomycotina</taxon>
        <taxon>Leotiomycetes</taxon>
        <taxon>Helotiales</taxon>
        <taxon>Sclerotiniaceae</taxon>
        <taxon>Botrytis</taxon>
    </lineage>
</organism>
<evidence type="ECO:0000313" key="3">
    <source>
        <dbReference type="Proteomes" id="UP000308671"/>
    </source>
</evidence>
<evidence type="ECO:0000256" key="1">
    <source>
        <dbReference type="SAM" id="MobiDB-lite"/>
    </source>
</evidence>
<keyword evidence="3" id="KW-1185">Reference proteome</keyword>
<feature type="region of interest" description="Disordered" evidence="1">
    <location>
        <begin position="1"/>
        <end position="176"/>
    </location>
</feature>
<dbReference type="AlphaFoldDB" id="A0A4S8RL64"/>
<dbReference type="OrthoDB" id="3557143at2759"/>
<feature type="compositionally biased region" description="Basic and acidic residues" evidence="1">
    <location>
        <begin position="142"/>
        <end position="159"/>
    </location>
</feature>
<feature type="compositionally biased region" description="Basic and acidic residues" evidence="1">
    <location>
        <begin position="38"/>
        <end position="60"/>
    </location>
</feature>
<feature type="compositionally biased region" description="Polar residues" evidence="1">
    <location>
        <begin position="65"/>
        <end position="75"/>
    </location>
</feature>
<dbReference type="Proteomes" id="UP000308671">
    <property type="component" value="Unassembled WGS sequence"/>
</dbReference>
<gene>
    <name evidence="2" type="ORF">BGAL_0006g00510</name>
</gene>
<feature type="compositionally biased region" description="Basic and acidic residues" evidence="1">
    <location>
        <begin position="166"/>
        <end position="176"/>
    </location>
</feature>
<accession>A0A4S8RL64</accession>
<reference evidence="2 3" key="1">
    <citation type="submission" date="2017-12" db="EMBL/GenBank/DDBJ databases">
        <title>Comparative genomics of Botrytis spp.</title>
        <authorList>
            <person name="Valero-Jimenez C.A."/>
            <person name="Tapia P."/>
            <person name="Veloso J."/>
            <person name="Silva-Moreno E."/>
            <person name="Staats M."/>
            <person name="Valdes J.H."/>
            <person name="Van Kan J.A.L."/>
        </authorList>
    </citation>
    <scope>NUCLEOTIDE SEQUENCE [LARGE SCALE GENOMIC DNA]</scope>
    <source>
        <strain evidence="2 3">MUCL435</strain>
    </source>
</reference>
<comment type="caution">
    <text evidence="2">The sequence shown here is derived from an EMBL/GenBank/DDBJ whole genome shotgun (WGS) entry which is preliminary data.</text>
</comment>
<sequence>MPSGSPSHGNPIGNEGGKRKHRGSSSVASSNGNSNSKSKSDIRGKERERTKLPKKEDRARPKAGPSSTNRSTSQDSRISSERSQWSSDGELPEGVRSATDLALHRNRGNRQPSNDSPSPPHSPPKLQREKSLDSFPSLSETQSEKIESDIKRIQMERDWLNPSSSADKRTIAGLDRQVRELERQLRQSRRG</sequence>
<protein>
    <submittedName>
        <fullName evidence="2">Uncharacterized protein</fullName>
    </submittedName>
</protein>
<dbReference type="EMBL" id="PQXL01000006">
    <property type="protein sequence ID" value="THV55599.1"/>
    <property type="molecule type" value="Genomic_DNA"/>
</dbReference>
<name>A0A4S8RL64_9HELO</name>
<proteinExistence type="predicted"/>
<feature type="compositionally biased region" description="Low complexity" evidence="1">
    <location>
        <begin position="24"/>
        <end position="37"/>
    </location>
</feature>
<evidence type="ECO:0000313" key="2">
    <source>
        <dbReference type="EMBL" id="THV55599.1"/>
    </source>
</evidence>